<keyword evidence="6" id="KW-1185">Reference proteome</keyword>
<feature type="domain" description="HTH lacI-type" evidence="4">
    <location>
        <begin position="5"/>
        <end position="47"/>
    </location>
</feature>
<dbReference type="Proteomes" id="UP001521209">
    <property type="component" value="Unassembled WGS sequence"/>
</dbReference>
<evidence type="ECO:0000256" key="1">
    <source>
        <dbReference type="ARBA" id="ARBA00023015"/>
    </source>
</evidence>
<sequence>MRSRAKLEDVARRAGCGLATVDRVLNERGGVSPATAQRVLKAARALGLRRILPAPWHRQIRIDILLTRSATPYIGRLNAAFVAIAGTLDRSVTLQRSALDPQPTPAARRMAESSADAVAVYVVDHHSVREAVDRLALRGVPVICLTTDLPGTARAAYVGIDHGKAGRTAAFLAARVQLAREPGAALVITTSLAFRAHVERVDGFAEGLARHAPDARIAEVLEAMDDPDRAYAAIRTALAARDDWGALYNTGGANRAVAAAIADAGWRDRLIFLGHELTGETASLLASGAMLATIDQAPELQARRATDILLRRLGLAEGEVPTGEIPFTLHTPENI</sequence>
<reference evidence="5 6" key="1">
    <citation type="submission" date="2022-01" db="EMBL/GenBank/DDBJ databases">
        <authorList>
            <person name="Won M."/>
            <person name="Kim S.-J."/>
            <person name="Kwon S.-W."/>
        </authorList>
    </citation>
    <scope>NUCLEOTIDE SEQUENCE [LARGE SCALE GENOMIC DNA]</scope>
    <source>
        <strain evidence="5 6">KCTC 23505</strain>
    </source>
</reference>
<name>A0ABS9DZD5_9PROT</name>
<dbReference type="CDD" id="cd06307">
    <property type="entry name" value="PBP1_sugar_binding"/>
    <property type="match status" value="1"/>
</dbReference>
<protein>
    <submittedName>
        <fullName evidence="5">LacI family DNA-binding transcriptional regulator</fullName>
    </submittedName>
</protein>
<dbReference type="InterPro" id="IPR025997">
    <property type="entry name" value="SBP_2_dom"/>
</dbReference>
<evidence type="ECO:0000313" key="6">
    <source>
        <dbReference type="Proteomes" id="UP001521209"/>
    </source>
</evidence>
<keyword evidence="3" id="KW-0804">Transcription</keyword>
<dbReference type="Pfam" id="PF00356">
    <property type="entry name" value="LacI"/>
    <property type="match status" value="1"/>
</dbReference>
<accession>A0ABS9DZD5</accession>
<dbReference type="Gene3D" id="3.40.50.2300">
    <property type="match status" value="2"/>
</dbReference>
<evidence type="ECO:0000256" key="3">
    <source>
        <dbReference type="ARBA" id="ARBA00023163"/>
    </source>
</evidence>
<dbReference type="PANTHER" id="PTHR30146:SF152">
    <property type="entry name" value="TRANSCRIPTIONAL REGULATORY PROTEIN"/>
    <property type="match status" value="1"/>
</dbReference>
<dbReference type="RefSeq" id="WP_235705410.1">
    <property type="nucleotide sequence ID" value="NZ_JAKGBZ010000039.1"/>
</dbReference>
<dbReference type="PANTHER" id="PTHR30146">
    <property type="entry name" value="LACI-RELATED TRANSCRIPTIONAL REPRESSOR"/>
    <property type="match status" value="1"/>
</dbReference>
<dbReference type="SMART" id="SM00354">
    <property type="entry name" value="HTH_LACI"/>
    <property type="match status" value="1"/>
</dbReference>
<dbReference type="Pfam" id="PF13407">
    <property type="entry name" value="Peripla_BP_4"/>
    <property type="match status" value="1"/>
</dbReference>
<organism evidence="5 6">
    <name type="scientific">Acidiphilium iwatense</name>
    <dbReference type="NCBI Taxonomy" id="768198"/>
    <lineage>
        <taxon>Bacteria</taxon>
        <taxon>Pseudomonadati</taxon>
        <taxon>Pseudomonadota</taxon>
        <taxon>Alphaproteobacteria</taxon>
        <taxon>Acetobacterales</taxon>
        <taxon>Acidocellaceae</taxon>
        <taxon>Acidiphilium</taxon>
    </lineage>
</organism>
<evidence type="ECO:0000313" key="5">
    <source>
        <dbReference type="EMBL" id="MCF3948126.1"/>
    </source>
</evidence>
<comment type="caution">
    <text evidence="5">The sequence shown here is derived from an EMBL/GenBank/DDBJ whole genome shotgun (WGS) entry which is preliminary data.</text>
</comment>
<gene>
    <name evidence="5" type="ORF">L2A60_15730</name>
</gene>
<dbReference type="PROSITE" id="PS50932">
    <property type="entry name" value="HTH_LACI_2"/>
    <property type="match status" value="1"/>
</dbReference>
<dbReference type="InterPro" id="IPR000843">
    <property type="entry name" value="HTH_LacI"/>
</dbReference>
<dbReference type="InterPro" id="IPR010982">
    <property type="entry name" value="Lambda_DNA-bd_dom_sf"/>
</dbReference>
<dbReference type="EMBL" id="JAKGBZ010000039">
    <property type="protein sequence ID" value="MCF3948126.1"/>
    <property type="molecule type" value="Genomic_DNA"/>
</dbReference>
<dbReference type="GO" id="GO:0003677">
    <property type="term" value="F:DNA binding"/>
    <property type="evidence" value="ECO:0007669"/>
    <property type="project" value="UniProtKB-KW"/>
</dbReference>
<dbReference type="SUPFAM" id="SSF53822">
    <property type="entry name" value="Periplasmic binding protein-like I"/>
    <property type="match status" value="1"/>
</dbReference>
<keyword evidence="2 5" id="KW-0238">DNA-binding</keyword>
<dbReference type="Gene3D" id="1.10.260.40">
    <property type="entry name" value="lambda repressor-like DNA-binding domains"/>
    <property type="match status" value="1"/>
</dbReference>
<proteinExistence type="predicted"/>
<dbReference type="SUPFAM" id="SSF47413">
    <property type="entry name" value="lambda repressor-like DNA-binding domains"/>
    <property type="match status" value="1"/>
</dbReference>
<keyword evidence="1" id="KW-0805">Transcription regulation</keyword>
<evidence type="ECO:0000259" key="4">
    <source>
        <dbReference type="PROSITE" id="PS50932"/>
    </source>
</evidence>
<dbReference type="InterPro" id="IPR028082">
    <property type="entry name" value="Peripla_BP_I"/>
</dbReference>
<dbReference type="CDD" id="cd01392">
    <property type="entry name" value="HTH_LacI"/>
    <property type="match status" value="1"/>
</dbReference>
<evidence type="ECO:0000256" key="2">
    <source>
        <dbReference type="ARBA" id="ARBA00023125"/>
    </source>
</evidence>